<dbReference type="InterPro" id="IPR055132">
    <property type="entry name" value="RNase_J_b_CASP"/>
</dbReference>
<dbReference type="CDD" id="cd07714">
    <property type="entry name" value="RNaseJ_MBL-fold"/>
    <property type="match status" value="1"/>
</dbReference>
<dbReference type="Pfam" id="PF22505">
    <property type="entry name" value="RNase_J_b_CASP"/>
    <property type="match status" value="1"/>
</dbReference>
<name>A0ABY5TU99_9BACT</name>
<gene>
    <name evidence="3" type="ORF">NX772_00165</name>
</gene>
<dbReference type="Gene3D" id="3.60.15.10">
    <property type="entry name" value="Ribonuclease Z/Hydroxyacylglutathione hydrolase-like"/>
    <property type="match status" value="1"/>
</dbReference>
<dbReference type="Gene3D" id="3.40.50.10710">
    <property type="entry name" value="Metallo-hydrolase/oxidoreductase"/>
    <property type="match status" value="1"/>
</dbReference>
<dbReference type="PANTHER" id="PTHR43694:SF1">
    <property type="entry name" value="RIBONUCLEASE J"/>
    <property type="match status" value="1"/>
</dbReference>
<dbReference type="RefSeq" id="WP_027123328.1">
    <property type="nucleotide sequence ID" value="NZ_CP103423.1"/>
</dbReference>
<dbReference type="InterPro" id="IPR041636">
    <property type="entry name" value="RNase_J_C"/>
</dbReference>
<dbReference type="Pfam" id="PF17770">
    <property type="entry name" value="RNase_J_C"/>
    <property type="match status" value="1"/>
</dbReference>
<organism evidence="3 4">
    <name type="scientific">Mesomycoplasma molare</name>
    <dbReference type="NCBI Taxonomy" id="171288"/>
    <lineage>
        <taxon>Bacteria</taxon>
        <taxon>Bacillati</taxon>
        <taxon>Mycoplasmatota</taxon>
        <taxon>Mycoplasmoidales</taxon>
        <taxon>Metamycoplasmataceae</taxon>
        <taxon>Mesomycoplasma</taxon>
    </lineage>
</organism>
<dbReference type="SUPFAM" id="SSF56281">
    <property type="entry name" value="Metallo-hydrolase/oxidoreductase"/>
    <property type="match status" value="1"/>
</dbReference>
<feature type="domain" description="Ribonuclease J beta-CASP" evidence="2">
    <location>
        <begin position="224"/>
        <end position="338"/>
    </location>
</feature>
<proteinExistence type="predicted"/>
<keyword evidence="4" id="KW-1185">Reference proteome</keyword>
<evidence type="ECO:0000259" key="1">
    <source>
        <dbReference type="Pfam" id="PF17770"/>
    </source>
</evidence>
<accession>A0ABY5TU99</accession>
<protein>
    <submittedName>
        <fullName evidence="3">Ribonuclease J</fullName>
    </submittedName>
</protein>
<evidence type="ECO:0000259" key="2">
    <source>
        <dbReference type="Pfam" id="PF22505"/>
    </source>
</evidence>
<sequence>MAKIGIFGLGGLDENGKNSYVIEVNDSIFLVNAGVKVPISSTNGIDTLIPDFSYLENNKEKIKGIFITDGKNESFSALPWLLMKIKGLKIYCSPFTKFLVADRISKYKIGHNDFEIISIAKEELDFKDAKVKSIPLAGSMPGVYGYNFETEDGAILIMLNFIVGSLNIYGTTNLEQIKANIKSPKGIHTLLIDSGRANYKGKAIDKIDITPSIENVFYKTDQNSRIIVGSFDEEMALLQEVLDLAKKYQRPVAVYGRTYGQLVDLIKKIKYEGKYLELPEFIDYKEANKHKNAVVLITSTSERLYQRFLRITENNDVFFKLLPTDTVIMVAPPLNGLEVLYAMTLDEIARITPKVVDITENEYYRIRPAREDIFLAAKILQPKFFIPLQGLYRYLVVSSEIAHLAGVDKNNTIVLQNGKIALFSDGDLVSQKGTIKQVGEVIIDGFGIGDISSEVIRERENLARDGVITITNLVDYKTKKLIGDLQINSSGIISKENKSKITEIITSAVYQTFLETEKIVLKEAQEKIKKIIKKKIFKIYDKEPVLVVIFYEI</sequence>
<reference evidence="3" key="1">
    <citation type="submission" date="2022-08" db="EMBL/GenBank/DDBJ databases">
        <title>Complete genome sequence of Mycoplasma molare type strain H 542.</title>
        <authorList>
            <person name="Spergser J."/>
        </authorList>
    </citation>
    <scope>NUCLEOTIDE SEQUENCE</scope>
    <source>
        <strain evidence="3">H 542</strain>
    </source>
</reference>
<dbReference type="InterPro" id="IPR042173">
    <property type="entry name" value="RNase_J_2"/>
</dbReference>
<dbReference type="InterPro" id="IPR036866">
    <property type="entry name" value="RibonucZ/Hydroxyglut_hydro"/>
</dbReference>
<dbReference type="Proteomes" id="UP001058364">
    <property type="component" value="Chromosome"/>
</dbReference>
<dbReference type="PANTHER" id="PTHR43694">
    <property type="entry name" value="RIBONUCLEASE J"/>
    <property type="match status" value="1"/>
</dbReference>
<dbReference type="Gene3D" id="3.10.20.580">
    <property type="match status" value="1"/>
</dbReference>
<feature type="domain" description="Ribonuclease J C-terminal" evidence="1">
    <location>
        <begin position="455"/>
        <end position="553"/>
    </location>
</feature>
<evidence type="ECO:0000313" key="3">
    <source>
        <dbReference type="EMBL" id="UWD34235.1"/>
    </source>
</evidence>
<evidence type="ECO:0000313" key="4">
    <source>
        <dbReference type="Proteomes" id="UP001058364"/>
    </source>
</evidence>
<dbReference type="EMBL" id="CP103423">
    <property type="protein sequence ID" value="UWD34235.1"/>
    <property type="molecule type" value="Genomic_DNA"/>
</dbReference>